<keyword evidence="2" id="KW-1185">Reference proteome</keyword>
<proteinExistence type="predicted"/>
<dbReference type="GO" id="GO:0003743">
    <property type="term" value="F:translation initiation factor activity"/>
    <property type="evidence" value="ECO:0007669"/>
    <property type="project" value="InterPro"/>
</dbReference>
<name>A0A8S1PMD6_9CILI</name>
<dbReference type="OrthoDB" id="21573at2759"/>
<dbReference type="AlphaFoldDB" id="A0A8S1PMD6"/>
<evidence type="ECO:0000313" key="2">
    <source>
        <dbReference type="Proteomes" id="UP000692954"/>
    </source>
</evidence>
<dbReference type="Proteomes" id="UP000692954">
    <property type="component" value="Unassembled WGS sequence"/>
</dbReference>
<dbReference type="EMBL" id="CAJJDN010000082">
    <property type="protein sequence ID" value="CAD8104570.1"/>
    <property type="molecule type" value="Genomic_DNA"/>
</dbReference>
<organism evidence="1 2">
    <name type="scientific">Paramecium sonneborni</name>
    <dbReference type="NCBI Taxonomy" id="65129"/>
    <lineage>
        <taxon>Eukaryota</taxon>
        <taxon>Sar</taxon>
        <taxon>Alveolata</taxon>
        <taxon>Ciliophora</taxon>
        <taxon>Intramacronucleata</taxon>
        <taxon>Oligohymenophorea</taxon>
        <taxon>Peniculida</taxon>
        <taxon>Parameciidae</taxon>
        <taxon>Paramecium</taxon>
    </lineage>
</organism>
<evidence type="ECO:0000313" key="1">
    <source>
        <dbReference type="EMBL" id="CAD8104570.1"/>
    </source>
</evidence>
<sequence length="275" mass="32643">MILKYCFGIYKFNPIIIQIVLALLKAKSYPANENIQYQGDVRVINEKNKLLGVMPFSQAKEQPIQQEKYIILLNENVESPLCIICDYSDELAQRFLTEISSPSFFQIITLKKYQNRILGFIGQINSSTNYSKETKENYSQYQLDIYEQFIKSIGNIRSCEYINTSEQYGTKDEQKQPQIELEYEFEKIGEIQQSQPIPQLKIERQINQTFNLNTRQELLNADEFIKEFYSLHKDTDKKDREIDQENFTKEKIWTKDRTQKRIIKYTYPIKGLMKL</sequence>
<gene>
    <name evidence="1" type="ORF">PSON_ATCC_30995.1.T0820184</name>
</gene>
<comment type="caution">
    <text evidence="1">The sequence shown here is derived from an EMBL/GenBank/DDBJ whole genome shotgun (WGS) entry which is preliminary data.</text>
</comment>
<reference evidence="1" key="1">
    <citation type="submission" date="2021-01" db="EMBL/GenBank/DDBJ databases">
        <authorList>
            <consortium name="Genoscope - CEA"/>
            <person name="William W."/>
        </authorList>
    </citation>
    <scope>NUCLEOTIDE SEQUENCE</scope>
</reference>
<accession>A0A8S1PMD6</accession>
<protein>
    <submittedName>
        <fullName evidence="1">Uncharacterized protein</fullName>
    </submittedName>
</protein>